<evidence type="ECO:0000313" key="1">
    <source>
        <dbReference type="EMBL" id="GAB0172122.1"/>
    </source>
</evidence>
<protein>
    <submittedName>
        <fullName evidence="1">Uncharacterized protein</fullName>
    </submittedName>
</protein>
<keyword evidence="2" id="KW-1185">Reference proteome</keyword>
<comment type="caution">
    <text evidence="1">The sequence shown here is derived from an EMBL/GenBank/DDBJ whole genome shotgun (WGS) entry which is preliminary data.</text>
</comment>
<dbReference type="RefSeq" id="WP_034317138.1">
    <property type="nucleotide sequence ID" value="NZ_BAAFHN010000002.1"/>
</dbReference>
<name>A0ABQ0D1A0_9HELI</name>
<proteinExistence type="predicted"/>
<accession>A0ABQ0D1A0</accession>
<dbReference type="Proteomes" id="UP001562457">
    <property type="component" value="Unassembled WGS sequence"/>
</dbReference>
<gene>
    <name evidence="1" type="ORF">NHP164001_01350</name>
</gene>
<evidence type="ECO:0000313" key="2">
    <source>
        <dbReference type="Proteomes" id="UP001562457"/>
    </source>
</evidence>
<sequence length="74" mass="9083">MQFNLGLLDERVFARILASREHKRLFYDIQSYNKMILRGYNYKLRQKSLCIIPSFKRLQDSSFNRFKIDLSYHF</sequence>
<organism evidence="1 2">
    <name type="scientific">Helicobacter trogontum</name>
    <dbReference type="NCBI Taxonomy" id="50960"/>
    <lineage>
        <taxon>Bacteria</taxon>
        <taxon>Pseudomonadati</taxon>
        <taxon>Campylobacterota</taxon>
        <taxon>Epsilonproteobacteria</taxon>
        <taxon>Campylobacterales</taxon>
        <taxon>Helicobacteraceae</taxon>
        <taxon>Helicobacter</taxon>
    </lineage>
</organism>
<dbReference type="EMBL" id="BAAFHN010000002">
    <property type="protein sequence ID" value="GAB0172122.1"/>
    <property type="molecule type" value="Genomic_DNA"/>
</dbReference>
<reference evidence="1 2" key="1">
    <citation type="submission" date="2024-06" db="EMBL/GenBank/DDBJ databases">
        <title>Draft genome sequence of Helicobacter trogontum NHP16-4001.</title>
        <authorList>
            <person name="Rimbara E."/>
            <person name="Suzuki M."/>
        </authorList>
    </citation>
    <scope>NUCLEOTIDE SEQUENCE [LARGE SCALE GENOMIC DNA]</scope>
    <source>
        <strain evidence="1 2">NHP16-4001</strain>
    </source>
</reference>